<feature type="transmembrane region" description="Helical" evidence="7">
    <location>
        <begin position="12"/>
        <end position="39"/>
    </location>
</feature>
<keyword evidence="2 7" id="KW-0813">Transport</keyword>
<feature type="transmembrane region" description="Helical" evidence="7">
    <location>
        <begin position="77"/>
        <end position="104"/>
    </location>
</feature>
<reference evidence="9" key="1">
    <citation type="submission" date="2022-08" db="EMBL/GenBank/DDBJ databases">
        <title>Alicyclobacillus dauci DSM2870, complete genome.</title>
        <authorList>
            <person name="Wang Q."/>
            <person name="Cai R."/>
            <person name="Wang Z."/>
        </authorList>
    </citation>
    <scope>NUCLEOTIDE SEQUENCE</scope>
    <source>
        <strain evidence="9">DSM 28700</strain>
    </source>
</reference>
<evidence type="ECO:0000259" key="8">
    <source>
        <dbReference type="PROSITE" id="PS50928"/>
    </source>
</evidence>
<feature type="transmembrane region" description="Helical" evidence="7">
    <location>
        <begin position="190"/>
        <end position="215"/>
    </location>
</feature>
<dbReference type="InterPro" id="IPR050901">
    <property type="entry name" value="BP-dep_ABC_trans_perm"/>
</dbReference>
<feature type="domain" description="ABC transmembrane type-1" evidence="8">
    <location>
        <begin position="78"/>
        <end position="268"/>
    </location>
</feature>
<dbReference type="SUPFAM" id="SSF161098">
    <property type="entry name" value="MetI-like"/>
    <property type="match status" value="1"/>
</dbReference>
<evidence type="ECO:0000256" key="7">
    <source>
        <dbReference type="RuleBase" id="RU363032"/>
    </source>
</evidence>
<keyword evidence="4 7" id="KW-0812">Transmembrane</keyword>
<comment type="similarity">
    <text evidence="7">Belongs to the binding-protein-dependent transport system permease family.</text>
</comment>
<sequence length="282" mass="30900">MNNTAVATKRHASLSLILVYIFVVLALIWAVVPLIWMILSSLKTQAGMFSMPPKFFFKPTFQTYHIMFSSTGHFGHYLLNSVLASVGSTLISLVLGTLGGWAIARGNFKREKDISFWVISTRMAPIPAVMLPLYLLFSKLGLIGTMVGLIFAYTTFNLPFALWIMMTFFKDIPPALEEAAMVDGCTKFRAFYRVTLPMAAPGLVATGILCLMFAWNDYAFASVFTSTASQTVPVAASLLVSQQGIQWGQAMSTGTVIMAPMVIAGLFVRKYLVRGLSMGAVK</sequence>
<dbReference type="EMBL" id="CP104064">
    <property type="protein sequence ID" value="WAH37965.1"/>
    <property type="molecule type" value="Genomic_DNA"/>
</dbReference>
<accession>A0ABY6Z536</accession>
<evidence type="ECO:0000256" key="6">
    <source>
        <dbReference type="ARBA" id="ARBA00023136"/>
    </source>
</evidence>
<feature type="transmembrane region" description="Helical" evidence="7">
    <location>
        <begin position="143"/>
        <end position="169"/>
    </location>
</feature>
<gene>
    <name evidence="9" type="ORF">NZD86_05600</name>
</gene>
<keyword evidence="5 7" id="KW-1133">Transmembrane helix</keyword>
<evidence type="ECO:0000256" key="2">
    <source>
        <dbReference type="ARBA" id="ARBA00022448"/>
    </source>
</evidence>
<evidence type="ECO:0000313" key="10">
    <source>
        <dbReference type="Proteomes" id="UP001164803"/>
    </source>
</evidence>
<keyword evidence="3" id="KW-1003">Cell membrane</keyword>
<feature type="transmembrane region" description="Helical" evidence="7">
    <location>
        <begin position="116"/>
        <end position="137"/>
    </location>
</feature>
<comment type="subcellular location">
    <subcellularLocation>
        <location evidence="1 7">Cell membrane</location>
        <topology evidence="1 7">Multi-pass membrane protein</topology>
    </subcellularLocation>
</comment>
<name>A0ABY6Z536_9BACL</name>
<dbReference type="CDD" id="cd06261">
    <property type="entry name" value="TM_PBP2"/>
    <property type="match status" value="1"/>
</dbReference>
<dbReference type="InterPro" id="IPR000515">
    <property type="entry name" value="MetI-like"/>
</dbReference>
<proteinExistence type="inferred from homology"/>
<evidence type="ECO:0000256" key="1">
    <source>
        <dbReference type="ARBA" id="ARBA00004651"/>
    </source>
</evidence>
<dbReference type="InterPro" id="IPR035906">
    <property type="entry name" value="MetI-like_sf"/>
</dbReference>
<dbReference type="PROSITE" id="PS50928">
    <property type="entry name" value="ABC_TM1"/>
    <property type="match status" value="1"/>
</dbReference>
<evidence type="ECO:0000256" key="5">
    <source>
        <dbReference type="ARBA" id="ARBA00022989"/>
    </source>
</evidence>
<keyword evidence="6 7" id="KW-0472">Membrane</keyword>
<dbReference type="PANTHER" id="PTHR32243">
    <property type="entry name" value="MALTOSE TRANSPORT SYSTEM PERMEASE-RELATED"/>
    <property type="match status" value="1"/>
</dbReference>
<evidence type="ECO:0000256" key="4">
    <source>
        <dbReference type="ARBA" id="ARBA00022692"/>
    </source>
</evidence>
<dbReference type="RefSeq" id="WP_268045502.1">
    <property type="nucleotide sequence ID" value="NZ_CP104064.1"/>
</dbReference>
<evidence type="ECO:0000313" key="9">
    <source>
        <dbReference type="EMBL" id="WAH37965.1"/>
    </source>
</evidence>
<feature type="transmembrane region" description="Helical" evidence="7">
    <location>
        <begin position="247"/>
        <end position="268"/>
    </location>
</feature>
<dbReference type="Gene3D" id="1.10.3720.10">
    <property type="entry name" value="MetI-like"/>
    <property type="match status" value="1"/>
</dbReference>
<dbReference type="Proteomes" id="UP001164803">
    <property type="component" value="Chromosome"/>
</dbReference>
<keyword evidence="10" id="KW-1185">Reference proteome</keyword>
<dbReference type="PANTHER" id="PTHR32243:SF18">
    <property type="entry name" value="INNER MEMBRANE ABC TRANSPORTER PERMEASE PROTEIN YCJP"/>
    <property type="match status" value="1"/>
</dbReference>
<evidence type="ECO:0000256" key="3">
    <source>
        <dbReference type="ARBA" id="ARBA00022475"/>
    </source>
</evidence>
<organism evidence="9 10">
    <name type="scientific">Alicyclobacillus dauci</name>
    <dbReference type="NCBI Taxonomy" id="1475485"/>
    <lineage>
        <taxon>Bacteria</taxon>
        <taxon>Bacillati</taxon>
        <taxon>Bacillota</taxon>
        <taxon>Bacilli</taxon>
        <taxon>Bacillales</taxon>
        <taxon>Alicyclobacillaceae</taxon>
        <taxon>Alicyclobacillus</taxon>
    </lineage>
</organism>
<protein>
    <submittedName>
        <fullName evidence="9">Carbohydrate ABC transporter permease</fullName>
    </submittedName>
</protein>
<dbReference type="Pfam" id="PF00528">
    <property type="entry name" value="BPD_transp_1"/>
    <property type="match status" value="1"/>
</dbReference>